<sequence>MPELPEVESARATIEAAALHRRITEVDDTDTYECRPHPPGEIRAALLGRSLTAAHRRGKSMWCDTSGVGRSRTPGPTLGLHLGMSGRILVTDGDGALTEGGDWLGGRYGTGAEQSDRNPVWDRFTLTFEDGGTLRLFDKRRLGRVRLDPDLDRLGPDAERIDVDDFAARVGRGRSPVKARLLDQSVVAGVGNLLADETLWEAGLSPQRPVDELSAAELRDLHDALQHATKEAIAHGGVHTGEIIPFRKAGAHCPRCGTEMTRATVGGRTTWWCPKDQT</sequence>
<dbReference type="GO" id="GO:0006284">
    <property type="term" value="P:base-excision repair"/>
    <property type="evidence" value="ECO:0007669"/>
    <property type="project" value="InterPro"/>
</dbReference>
<dbReference type="RefSeq" id="WP_183340348.1">
    <property type="nucleotide sequence ID" value="NZ_JACHZG010000001.1"/>
</dbReference>
<evidence type="ECO:0000256" key="1">
    <source>
        <dbReference type="ARBA" id="ARBA00001668"/>
    </source>
</evidence>
<feature type="domain" description="Formamidopyrimidine-DNA glycosylase catalytic" evidence="15">
    <location>
        <begin position="2"/>
        <end position="143"/>
    </location>
</feature>
<dbReference type="InterPro" id="IPR035937">
    <property type="entry name" value="FPG_N"/>
</dbReference>
<dbReference type="GO" id="GO:0140078">
    <property type="term" value="F:class I DNA-(apurinic or apyrimidinic site) endonuclease activity"/>
    <property type="evidence" value="ECO:0007669"/>
    <property type="project" value="UniProtKB-EC"/>
</dbReference>
<dbReference type="InterPro" id="IPR000214">
    <property type="entry name" value="Znf_DNA_glyclase/AP_lyase"/>
</dbReference>
<evidence type="ECO:0000256" key="2">
    <source>
        <dbReference type="ARBA" id="ARBA00009409"/>
    </source>
</evidence>
<comment type="similarity">
    <text evidence="2">Belongs to the FPG family.</text>
</comment>
<dbReference type="GO" id="GO:0008534">
    <property type="term" value="F:oxidized purine nucleobase lesion DNA N-glycosylase activity"/>
    <property type="evidence" value="ECO:0007669"/>
    <property type="project" value="UniProtKB-EC"/>
</dbReference>
<evidence type="ECO:0000256" key="3">
    <source>
        <dbReference type="ARBA" id="ARBA00022723"/>
    </source>
</evidence>
<proteinExistence type="inferred from homology"/>
<dbReference type="SMART" id="SM01232">
    <property type="entry name" value="H2TH"/>
    <property type="match status" value="1"/>
</dbReference>
<evidence type="ECO:0000313" key="16">
    <source>
        <dbReference type="EMBL" id="MBB3328467.1"/>
    </source>
</evidence>
<keyword evidence="6 16" id="KW-0378">Hydrolase</keyword>
<evidence type="ECO:0000256" key="13">
    <source>
        <dbReference type="PROSITE-ProRule" id="PRU00391"/>
    </source>
</evidence>
<dbReference type="Proteomes" id="UP000565572">
    <property type="component" value="Unassembled WGS sequence"/>
</dbReference>
<evidence type="ECO:0000256" key="11">
    <source>
        <dbReference type="ARBA" id="ARBA00023268"/>
    </source>
</evidence>
<dbReference type="SMART" id="SM00898">
    <property type="entry name" value="Fapy_DNA_glyco"/>
    <property type="match status" value="1"/>
</dbReference>
<dbReference type="PROSITE" id="PS51068">
    <property type="entry name" value="FPG_CAT"/>
    <property type="match status" value="1"/>
</dbReference>
<evidence type="ECO:0000256" key="10">
    <source>
        <dbReference type="ARBA" id="ARBA00023239"/>
    </source>
</evidence>
<comment type="catalytic activity">
    <reaction evidence="1">
        <text>Hydrolysis of DNA containing ring-opened 7-methylguanine residues, releasing 2,6-diamino-4-hydroxy-5-(N-methyl)formamidopyrimidine.</text>
        <dbReference type="EC" id="3.2.2.23"/>
    </reaction>
</comment>
<dbReference type="InterPro" id="IPR012319">
    <property type="entry name" value="FPG_cat"/>
</dbReference>
<dbReference type="Gene3D" id="1.10.8.50">
    <property type="match status" value="1"/>
</dbReference>
<keyword evidence="12 16" id="KW-0326">Glycosidase</keyword>
<keyword evidence="8" id="KW-0238">DNA-binding</keyword>
<dbReference type="Pfam" id="PF06831">
    <property type="entry name" value="H2TH"/>
    <property type="match status" value="1"/>
</dbReference>
<keyword evidence="4" id="KW-0227">DNA damage</keyword>
<dbReference type="SUPFAM" id="SSF81624">
    <property type="entry name" value="N-terminal domain of MutM-like DNA repair proteins"/>
    <property type="match status" value="1"/>
</dbReference>
<evidence type="ECO:0000256" key="7">
    <source>
        <dbReference type="ARBA" id="ARBA00022833"/>
    </source>
</evidence>
<evidence type="ECO:0000256" key="12">
    <source>
        <dbReference type="ARBA" id="ARBA00023295"/>
    </source>
</evidence>
<dbReference type="PANTHER" id="PTHR22993:SF9">
    <property type="entry name" value="FORMAMIDOPYRIMIDINE-DNA GLYCOSYLASE"/>
    <property type="match status" value="1"/>
</dbReference>
<dbReference type="EMBL" id="JACHZG010000001">
    <property type="protein sequence ID" value="MBB3328467.1"/>
    <property type="molecule type" value="Genomic_DNA"/>
</dbReference>
<evidence type="ECO:0000259" key="14">
    <source>
        <dbReference type="PROSITE" id="PS51066"/>
    </source>
</evidence>
<dbReference type="EC" id="3.2.2.23" evidence="16"/>
<evidence type="ECO:0000256" key="8">
    <source>
        <dbReference type="ARBA" id="ARBA00023125"/>
    </source>
</evidence>
<dbReference type="InterPro" id="IPR010979">
    <property type="entry name" value="Ribosomal_uS13-like_H2TH"/>
</dbReference>
<accession>A0A7W5JY40</accession>
<evidence type="ECO:0000259" key="15">
    <source>
        <dbReference type="PROSITE" id="PS51068"/>
    </source>
</evidence>
<dbReference type="GO" id="GO:0003684">
    <property type="term" value="F:damaged DNA binding"/>
    <property type="evidence" value="ECO:0007669"/>
    <property type="project" value="InterPro"/>
</dbReference>
<gene>
    <name evidence="16" type="ORF">FHX39_003411</name>
</gene>
<evidence type="ECO:0000256" key="5">
    <source>
        <dbReference type="ARBA" id="ARBA00022771"/>
    </source>
</evidence>
<keyword evidence="17" id="KW-1185">Reference proteome</keyword>
<comment type="caution">
    <text evidence="16">The sequence shown here is derived from an EMBL/GenBank/DDBJ whole genome shotgun (WGS) entry which is preliminary data.</text>
</comment>
<keyword evidence="5 13" id="KW-0863">Zinc-finger</keyword>
<name>A0A7W5JY40_9ACTN</name>
<keyword evidence="11" id="KW-0511">Multifunctional enzyme</keyword>
<keyword evidence="7" id="KW-0862">Zinc</keyword>
<organism evidence="16 17">
    <name type="scientific">Microlunatus antarcticus</name>
    <dbReference type="NCBI Taxonomy" id="53388"/>
    <lineage>
        <taxon>Bacteria</taxon>
        <taxon>Bacillati</taxon>
        <taxon>Actinomycetota</taxon>
        <taxon>Actinomycetes</taxon>
        <taxon>Propionibacteriales</taxon>
        <taxon>Propionibacteriaceae</taxon>
        <taxon>Microlunatus</taxon>
    </lineage>
</organism>
<evidence type="ECO:0000256" key="9">
    <source>
        <dbReference type="ARBA" id="ARBA00023204"/>
    </source>
</evidence>
<reference evidence="16 17" key="1">
    <citation type="submission" date="2020-08" db="EMBL/GenBank/DDBJ databases">
        <title>Sequencing the genomes of 1000 actinobacteria strains.</title>
        <authorList>
            <person name="Klenk H.-P."/>
        </authorList>
    </citation>
    <scope>NUCLEOTIDE SEQUENCE [LARGE SCALE GENOMIC DNA]</scope>
    <source>
        <strain evidence="16 17">DSM 11053</strain>
    </source>
</reference>
<dbReference type="Gene3D" id="3.20.190.10">
    <property type="entry name" value="MutM-like, N-terminal"/>
    <property type="match status" value="1"/>
</dbReference>
<keyword evidence="3" id="KW-0479">Metal-binding</keyword>
<dbReference type="PROSITE" id="PS51066">
    <property type="entry name" value="ZF_FPG_2"/>
    <property type="match status" value="1"/>
</dbReference>
<protein>
    <submittedName>
        <fullName evidence="16">Formamidopyrimidine-DNA glycosylase</fullName>
        <ecNumber evidence="16">3.2.2.23</ecNumber>
        <ecNumber evidence="16">4.2.99.18</ecNumber>
    </submittedName>
</protein>
<keyword evidence="10 16" id="KW-0456">Lyase</keyword>
<dbReference type="SUPFAM" id="SSF46946">
    <property type="entry name" value="S13-like H2TH domain"/>
    <property type="match status" value="1"/>
</dbReference>
<dbReference type="SUPFAM" id="SSF57716">
    <property type="entry name" value="Glucocorticoid receptor-like (DNA-binding domain)"/>
    <property type="match status" value="1"/>
</dbReference>
<evidence type="ECO:0000256" key="4">
    <source>
        <dbReference type="ARBA" id="ARBA00022763"/>
    </source>
</evidence>
<feature type="domain" description="FPG-type" evidence="14">
    <location>
        <begin position="244"/>
        <end position="278"/>
    </location>
</feature>
<dbReference type="Pfam" id="PF01149">
    <property type="entry name" value="Fapy_DNA_glyco"/>
    <property type="match status" value="1"/>
</dbReference>
<dbReference type="AlphaFoldDB" id="A0A7W5JY40"/>
<dbReference type="PANTHER" id="PTHR22993">
    <property type="entry name" value="FORMAMIDOPYRIMIDINE-DNA GLYCOSYLASE"/>
    <property type="match status" value="1"/>
</dbReference>
<keyword evidence="9" id="KW-0234">DNA repair</keyword>
<dbReference type="InterPro" id="IPR015886">
    <property type="entry name" value="H2TH_FPG"/>
</dbReference>
<evidence type="ECO:0000313" key="17">
    <source>
        <dbReference type="Proteomes" id="UP000565572"/>
    </source>
</evidence>
<dbReference type="EC" id="4.2.99.18" evidence="16"/>
<evidence type="ECO:0000256" key="6">
    <source>
        <dbReference type="ARBA" id="ARBA00022801"/>
    </source>
</evidence>
<dbReference type="GO" id="GO:0008270">
    <property type="term" value="F:zinc ion binding"/>
    <property type="evidence" value="ECO:0007669"/>
    <property type="project" value="UniProtKB-KW"/>
</dbReference>